<feature type="non-terminal residue" evidence="1">
    <location>
        <position position="99"/>
    </location>
</feature>
<name>A0ACA9MHT1_9GLOM</name>
<comment type="caution">
    <text evidence="1">The sequence shown here is derived from an EMBL/GenBank/DDBJ whole genome shotgun (WGS) entry which is preliminary data.</text>
</comment>
<sequence length="99" mass="11601">MIFGTELAYFRRQGSNTTNSIKNLKIKEEMQWEDSYDFMNLDIDNMNILSSNDMIKAFKQLQEKIIKIQEDVLLFFSFKTRAKGLPNLNATIKFINAIL</sequence>
<organism evidence="1 2">
    <name type="scientific">Scutellospora calospora</name>
    <dbReference type="NCBI Taxonomy" id="85575"/>
    <lineage>
        <taxon>Eukaryota</taxon>
        <taxon>Fungi</taxon>
        <taxon>Fungi incertae sedis</taxon>
        <taxon>Mucoromycota</taxon>
        <taxon>Glomeromycotina</taxon>
        <taxon>Glomeromycetes</taxon>
        <taxon>Diversisporales</taxon>
        <taxon>Gigasporaceae</taxon>
        <taxon>Scutellospora</taxon>
    </lineage>
</organism>
<dbReference type="Proteomes" id="UP000789860">
    <property type="component" value="Unassembled WGS sequence"/>
</dbReference>
<evidence type="ECO:0000313" key="2">
    <source>
        <dbReference type="Proteomes" id="UP000789860"/>
    </source>
</evidence>
<keyword evidence="2" id="KW-1185">Reference proteome</keyword>
<dbReference type="EMBL" id="CAJVPM010012802">
    <property type="protein sequence ID" value="CAG8590658.1"/>
    <property type="molecule type" value="Genomic_DNA"/>
</dbReference>
<reference evidence="1" key="1">
    <citation type="submission" date="2021-06" db="EMBL/GenBank/DDBJ databases">
        <authorList>
            <person name="Kallberg Y."/>
            <person name="Tangrot J."/>
            <person name="Rosling A."/>
        </authorList>
    </citation>
    <scope>NUCLEOTIDE SEQUENCE</scope>
    <source>
        <strain evidence="1">AU212A</strain>
    </source>
</reference>
<feature type="non-terminal residue" evidence="1">
    <location>
        <position position="1"/>
    </location>
</feature>
<gene>
    <name evidence="1" type="ORF">SCALOS_LOCUS6564</name>
</gene>
<evidence type="ECO:0000313" key="1">
    <source>
        <dbReference type="EMBL" id="CAG8590658.1"/>
    </source>
</evidence>
<protein>
    <submittedName>
        <fullName evidence="1">284_t:CDS:1</fullName>
    </submittedName>
</protein>
<accession>A0ACA9MHT1</accession>
<proteinExistence type="predicted"/>